<evidence type="ECO:0008006" key="3">
    <source>
        <dbReference type="Google" id="ProtNLM"/>
    </source>
</evidence>
<dbReference type="Proteomes" id="UP000229749">
    <property type="component" value="Unassembled WGS sequence"/>
</dbReference>
<organism evidence="1 2">
    <name type="scientific">Candidatus Uhrbacteria bacterium CG_4_9_14_3_um_filter_36_7</name>
    <dbReference type="NCBI Taxonomy" id="1975033"/>
    <lineage>
        <taxon>Bacteria</taxon>
        <taxon>Candidatus Uhriibacteriota</taxon>
    </lineage>
</organism>
<dbReference type="EMBL" id="PFWS01000053">
    <property type="protein sequence ID" value="PJA46883.1"/>
    <property type="molecule type" value="Genomic_DNA"/>
</dbReference>
<comment type="caution">
    <text evidence="1">The sequence shown here is derived from an EMBL/GenBank/DDBJ whole genome shotgun (WGS) entry which is preliminary data.</text>
</comment>
<dbReference type="Pfam" id="PF18856">
    <property type="entry name" value="baeRF_family12"/>
    <property type="match status" value="1"/>
</dbReference>
<reference evidence="2" key="1">
    <citation type="submission" date="2017-09" db="EMBL/GenBank/DDBJ databases">
        <title>Depth-based differentiation of microbial function through sediment-hosted aquifers and enrichment of novel symbionts in the deep terrestrial subsurface.</title>
        <authorList>
            <person name="Probst A.J."/>
            <person name="Ladd B."/>
            <person name="Jarett J.K."/>
            <person name="Geller-Mcgrath D.E."/>
            <person name="Sieber C.M.K."/>
            <person name="Emerson J.B."/>
            <person name="Anantharaman K."/>
            <person name="Thomas B.C."/>
            <person name="Malmstrom R."/>
            <person name="Stieglmeier M."/>
            <person name="Klingl A."/>
            <person name="Woyke T."/>
            <person name="Ryan C.M."/>
            <person name="Banfield J.F."/>
        </authorList>
    </citation>
    <scope>NUCLEOTIDE SEQUENCE [LARGE SCALE GENOMIC DNA]</scope>
</reference>
<protein>
    <recommendedName>
        <fullName evidence="3">Host attachment protein</fullName>
    </recommendedName>
</protein>
<proteinExistence type="predicted"/>
<name>A0A2M7XG82_9BACT</name>
<accession>A0A2M7XG82</accession>
<sequence length="152" mass="17610">MKLPHPLKYYSKKTYLVVADGLSAKIYLIYGRRFRLIKQMQEDASLNDIEHHVISKTPSGQVATIEDENLKERVKIHFLRELSKSLSQDLKQKIYEQIVLVISDPEKNIFFKNLHPNVQSTICMIIAKNLTNKHPIDLFKVIDKQRGASFSS</sequence>
<dbReference type="InterPro" id="IPR041374">
    <property type="entry name" value="BaeRF_family12"/>
</dbReference>
<evidence type="ECO:0000313" key="1">
    <source>
        <dbReference type="EMBL" id="PJA46883.1"/>
    </source>
</evidence>
<gene>
    <name evidence="1" type="ORF">CO172_03455</name>
</gene>
<dbReference type="AlphaFoldDB" id="A0A2M7XG82"/>
<evidence type="ECO:0000313" key="2">
    <source>
        <dbReference type="Proteomes" id="UP000229749"/>
    </source>
</evidence>